<organism evidence="2 3">
    <name type="scientific">Thermophagus xiamenensis</name>
    <dbReference type="NCBI Taxonomy" id="385682"/>
    <lineage>
        <taxon>Bacteria</taxon>
        <taxon>Pseudomonadati</taxon>
        <taxon>Bacteroidota</taxon>
        <taxon>Bacteroidia</taxon>
        <taxon>Marinilabiliales</taxon>
        <taxon>Marinilabiliaceae</taxon>
        <taxon>Thermophagus</taxon>
    </lineage>
</organism>
<name>A0A1I1VZ25_9BACT</name>
<dbReference type="InParanoid" id="A0A1I1VZ25"/>
<evidence type="ECO:0000313" key="3">
    <source>
        <dbReference type="Proteomes" id="UP000181976"/>
    </source>
</evidence>
<accession>A0A1I1VZ25</accession>
<keyword evidence="1" id="KW-0812">Transmembrane</keyword>
<evidence type="ECO:0000313" key="2">
    <source>
        <dbReference type="EMBL" id="SFD88134.1"/>
    </source>
</evidence>
<keyword evidence="1" id="KW-0472">Membrane</keyword>
<proteinExistence type="predicted"/>
<dbReference type="EMBL" id="FONA01000003">
    <property type="protein sequence ID" value="SFD88134.1"/>
    <property type="molecule type" value="Genomic_DNA"/>
</dbReference>
<dbReference type="Proteomes" id="UP000181976">
    <property type="component" value="Unassembled WGS sequence"/>
</dbReference>
<keyword evidence="1" id="KW-1133">Transmembrane helix</keyword>
<feature type="transmembrane region" description="Helical" evidence="1">
    <location>
        <begin position="47"/>
        <end position="64"/>
    </location>
</feature>
<dbReference type="AlphaFoldDB" id="A0A1I1VZ25"/>
<gene>
    <name evidence="2" type="ORF">SAMN05444380_103137</name>
</gene>
<sequence>MKGLQKLISTKGKSSVLKDNYLQTKSILELNHLGCIDFQESIPSSPIKFWNTIVYICLIVLITFRNKRDMFMLLIDDVDDITHPVFLLHKIHYVSFFGIIINPLPFSNDSMPAKE</sequence>
<protein>
    <submittedName>
        <fullName evidence="2">Uncharacterized protein</fullName>
    </submittedName>
</protein>
<reference evidence="2 3" key="1">
    <citation type="submission" date="2016-10" db="EMBL/GenBank/DDBJ databases">
        <authorList>
            <person name="de Groot N.N."/>
        </authorList>
    </citation>
    <scope>NUCLEOTIDE SEQUENCE [LARGE SCALE GENOMIC DNA]</scope>
    <source>
        <strain evidence="2 3">DSM 19012</strain>
    </source>
</reference>
<keyword evidence="3" id="KW-1185">Reference proteome</keyword>
<evidence type="ECO:0000256" key="1">
    <source>
        <dbReference type="SAM" id="Phobius"/>
    </source>
</evidence>